<keyword evidence="1" id="KW-0378">Hydrolase</keyword>
<dbReference type="AlphaFoldDB" id="A0A097STG2"/>
<protein>
    <recommendedName>
        <fullName evidence="1">Type-2 restriction enzyme</fullName>
        <ecNumber evidence="1">3.1.21.4</ecNumber>
    </recommendedName>
</protein>
<organism evidence="3 4">
    <name type="scientific">Candidatus Malacoplasma girerdii</name>
    <dbReference type="NCBI Taxonomy" id="1318617"/>
    <lineage>
        <taxon>Bacteria</taxon>
        <taxon>Bacillati</taxon>
        <taxon>Mycoplasmatota</taxon>
        <taxon>Mycoplasmoidales</taxon>
        <taxon>Mycoplasmoidaceae</taxon>
        <taxon>Malacoplasma</taxon>
    </lineage>
</organism>
<keyword evidence="1" id="KW-0540">Nuclease</keyword>
<dbReference type="InterPro" id="IPR021191">
    <property type="entry name" value="Restrct_endonuc_II_DpnII"/>
</dbReference>
<comment type="catalytic activity">
    <reaction evidence="1">
        <text>Endonucleolytic cleavage of DNA to give specific double-stranded fragments with terminal 5'-phosphates.</text>
        <dbReference type="EC" id="3.1.21.4"/>
    </reaction>
</comment>
<dbReference type="STRING" id="1318617.MGM1_5010"/>
<dbReference type="eggNOG" id="ENOG502Z7V5">
    <property type="taxonomic scope" value="Bacteria"/>
</dbReference>
<keyword evidence="1" id="KW-0255">Endonuclease</keyword>
<reference evidence="3 4" key="1">
    <citation type="journal article" date="2014" name="PLoS ONE">
        <title>An emerging Mycoplasma associated with trichomoniasis, vaginal infection and disease.</title>
        <authorList>
            <consortium name="Vaginal Microbiome Consortium"/>
            <person name="Fettweis J.M."/>
            <person name="Serrano M.G."/>
            <person name="Huang B."/>
            <person name="Brooks J.P."/>
            <person name="Glascock A.L."/>
            <person name="Sheth N.U."/>
            <person name="Strauss J.F.III."/>
            <person name="Jefferson K.K."/>
            <person name="Buck G.A."/>
        </authorList>
    </citation>
    <scope>NUCLEOTIDE SEQUENCE [LARGE SCALE GENOMIC DNA]</scope>
    <source>
        <strain evidence="3 4">VCU_M1</strain>
    </source>
</reference>
<sequence>MSRNFEFWLKQLRKNIINQDYYIDFAKNQNFIQNKLDYFKTEIILLNQLLTSDNKEKLFLEILKQNRNILAVISFIYSLRDNVAYLEIPNNGIKKLDFDTFTNNDEDYLYFLKLSGFFTFIELVKLTSFYDVIIGVGFGIDTNARKNRVGKAMEWIIYQHLIKAGFNVAKQCSLSTIEKALGYKFSNDLSKSIKKFDFVISTGNSYYGIETNFYQSSGSKLNEIARSYRTIYNETKNIPNFKFIWITDGCGWLHNKTVLKETFDVFDNIYNLKELEDGVLNKIIK</sequence>
<name>A0A097STG2_9BACT</name>
<dbReference type="InterPro" id="IPR011335">
    <property type="entry name" value="Restrct_endonuc-II-like"/>
</dbReference>
<dbReference type="GO" id="GO:0009307">
    <property type="term" value="P:DNA restriction-modification system"/>
    <property type="evidence" value="ECO:0007669"/>
    <property type="project" value="UniProtKB-UniRule"/>
</dbReference>
<keyword evidence="4" id="KW-1185">Reference proteome</keyword>
<evidence type="ECO:0000256" key="1">
    <source>
        <dbReference type="PIRNR" id="PIRNR016080"/>
    </source>
</evidence>
<gene>
    <name evidence="3" type="ORF">MGM1_5010</name>
</gene>
<dbReference type="Pfam" id="PF04556">
    <property type="entry name" value="DpnII"/>
    <property type="match status" value="1"/>
</dbReference>
<dbReference type="SUPFAM" id="SSF52980">
    <property type="entry name" value="Restriction endonuclease-like"/>
    <property type="match status" value="1"/>
</dbReference>
<keyword evidence="1" id="KW-0680">Restriction system</keyword>
<evidence type="ECO:0000259" key="2">
    <source>
        <dbReference type="Pfam" id="PF04556"/>
    </source>
</evidence>
<proteinExistence type="inferred from homology"/>
<feature type="domain" description="Restriction endonuclease type II DpnII-like" evidence="2">
    <location>
        <begin position="4"/>
        <end position="282"/>
    </location>
</feature>
<dbReference type="PIRSF" id="PIRSF016080">
    <property type="entry name" value="Restrict_endonuc_II_DpmII"/>
    <property type="match status" value="1"/>
</dbReference>
<dbReference type="GO" id="GO:0003677">
    <property type="term" value="F:DNA binding"/>
    <property type="evidence" value="ECO:0007669"/>
    <property type="project" value="UniProtKB-UniRule"/>
</dbReference>
<dbReference type="EC" id="3.1.21.4" evidence="1"/>
<dbReference type="HOGENOM" id="CLU_089327_0_0_14"/>
<dbReference type="KEGG" id="mgj:MGM1_5010"/>
<comment type="similarity">
    <text evidence="1">Belongs to the DpnII type II restriction endonuclease family.</text>
</comment>
<accession>A0A097STG2</accession>
<dbReference type="InterPro" id="IPR007637">
    <property type="entry name" value="Restrct_endonuc_II_DpnII-like"/>
</dbReference>
<evidence type="ECO:0000313" key="4">
    <source>
        <dbReference type="Proteomes" id="UP000030066"/>
    </source>
</evidence>
<dbReference type="GO" id="GO:0009036">
    <property type="term" value="F:type II site-specific deoxyribonuclease activity"/>
    <property type="evidence" value="ECO:0007669"/>
    <property type="project" value="UniProtKB-UniRule"/>
</dbReference>
<dbReference type="Proteomes" id="UP000030066">
    <property type="component" value="Chromosome"/>
</dbReference>
<evidence type="ECO:0000313" key="3">
    <source>
        <dbReference type="EMBL" id="AIV03862.1"/>
    </source>
</evidence>
<dbReference type="REBASE" id="95962">
    <property type="entry name" value="MspM1ORF5020P"/>
</dbReference>
<comment type="function">
    <text evidence="1">A P subtype restriction enzyme that recognizes the double-stranded unmethylated sequence 5'-GATC-3'.</text>
</comment>
<dbReference type="EMBL" id="CP007711">
    <property type="protein sequence ID" value="AIV03862.1"/>
    <property type="molecule type" value="Genomic_DNA"/>
</dbReference>